<dbReference type="InterPro" id="IPR029068">
    <property type="entry name" value="Glyas_Bleomycin-R_OHBP_Dase"/>
</dbReference>
<gene>
    <name evidence="2" type="ORF">ACFOMD_09640</name>
</gene>
<dbReference type="PANTHER" id="PTHR35006:SF1">
    <property type="entry name" value="BLL2941 PROTEIN"/>
    <property type="match status" value="1"/>
</dbReference>
<dbReference type="InterPro" id="IPR004360">
    <property type="entry name" value="Glyas_Fos-R_dOase_dom"/>
</dbReference>
<dbReference type="SUPFAM" id="SSF54593">
    <property type="entry name" value="Glyoxalase/Bleomycin resistance protein/Dihydroxybiphenyl dioxygenase"/>
    <property type="match status" value="1"/>
</dbReference>
<reference evidence="3" key="1">
    <citation type="journal article" date="2019" name="Int. J. Syst. Evol. Microbiol.">
        <title>The Global Catalogue of Microorganisms (GCM) 10K type strain sequencing project: providing services to taxonomists for standard genome sequencing and annotation.</title>
        <authorList>
            <consortium name="The Broad Institute Genomics Platform"/>
            <consortium name="The Broad Institute Genome Sequencing Center for Infectious Disease"/>
            <person name="Wu L."/>
            <person name="Ma J."/>
        </authorList>
    </citation>
    <scope>NUCLEOTIDE SEQUENCE [LARGE SCALE GENOMIC DNA]</scope>
    <source>
        <strain evidence="3">KCTC 42644</strain>
    </source>
</reference>
<sequence length="128" mass="13743">MFSHVTLGTNDVTKAEPFYDAIMAVLGQPSLMKQGGSLAYGSWTGEKIFIVPPFDGRPASHGNGEHIAFITQDRAIVDAFHAAALANGGSDEGAPGLRPHYHANYYGAYVRDPDGNKLQAVCHRSLKD</sequence>
<evidence type="ECO:0000313" key="2">
    <source>
        <dbReference type="EMBL" id="MFC3712832.1"/>
    </source>
</evidence>
<comment type="caution">
    <text evidence="2">The sequence shown here is derived from an EMBL/GenBank/DDBJ whole genome shotgun (WGS) entry which is preliminary data.</text>
</comment>
<dbReference type="CDD" id="cd07262">
    <property type="entry name" value="VOC_like"/>
    <property type="match status" value="1"/>
</dbReference>
<dbReference type="PANTHER" id="PTHR35006">
    <property type="entry name" value="GLYOXALASE FAMILY PROTEIN (AFU_ORTHOLOGUE AFUA_5G14830)"/>
    <property type="match status" value="1"/>
</dbReference>
<dbReference type="Proteomes" id="UP001595615">
    <property type="component" value="Unassembled WGS sequence"/>
</dbReference>
<dbReference type="InterPro" id="IPR037523">
    <property type="entry name" value="VOC_core"/>
</dbReference>
<evidence type="ECO:0000259" key="1">
    <source>
        <dbReference type="PROSITE" id="PS51819"/>
    </source>
</evidence>
<evidence type="ECO:0000313" key="3">
    <source>
        <dbReference type="Proteomes" id="UP001595615"/>
    </source>
</evidence>
<dbReference type="EMBL" id="JBHRXV010000008">
    <property type="protein sequence ID" value="MFC3712832.1"/>
    <property type="molecule type" value="Genomic_DNA"/>
</dbReference>
<keyword evidence="3" id="KW-1185">Reference proteome</keyword>
<dbReference type="Pfam" id="PF00903">
    <property type="entry name" value="Glyoxalase"/>
    <property type="match status" value="1"/>
</dbReference>
<proteinExistence type="predicted"/>
<dbReference type="Gene3D" id="3.10.180.10">
    <property type="entry name" value="2,3-Dihydroxybiphenyl 1,2-Dioxygenase, domain 1"/>
    <property type="match status" value="1"/>
</dbReference>
<dbReference type="PROSITE" id="PS51819">
    <property type="entry name" value="VOC"/>
    <property type="match status" value="1"/>
</dbReference>
<organism evidence="2 3">
    <name type="scientific">Sphingoaurantiacus capsulatus</name>
    <dbReference type="NCBI Taxonomy" id="1771310"/>
    <lineage>
        <taxon>Bacteria</taxon>
        <taxon>Pseudomonadati</taxon>
        <taxon>Pseudomonadota</taxon>
        <taxon>Alphaproteobacteria</taxon>
        <taxon>Sphingomonadales</taxon>
        <taxon>Sphingosinicellaceae</taxon>
        <taxon>Sphingoaurantiacus</taxon>
    </lineage>
</organism>
<feature type="domain" description="VOC" evidence="1">
    <location>
        <begin position="1"/>
        <end position="123"/>
    </location>
</feature>
<name>A0ABV7XC62_9SPHN</name>
<accession>A0ABV7XC62</accession>
<dbReference type="RefSeq" id="WP_380860491.1">
    <property type="nucleotide sequence ID" value="NZ_JBHRXV010000008.1"/>
</dbReference>
<protein>
    <submittedName>
        <fullName evidence="2">VOC family protein</fullName>
    </submittedName>
</protein>